<proteinExistence type="predicted"/>
<comment type="subcellular location">
    <subcellularLocation>
        <location evidence="1">Cell membrane</location>
        <topology evidence="1">Multi-pass membrane protein</topology>
    </subcellularLocation>
</comment>
<feature type="transmembrane region" description="Helical" evidence="7">
    <location>
        <begin position="317"/>
        <end position="341"/>
    </location>
</feature>
<dbReference type="PANTHER" id="PTHR23517">
    <property type="entry name" value="RESISTANCE PROTEIN MDTM, PUTATIVE-RELATED-RELATED"/>
    <property type="match status" value="1"/>
</dbReference>
<reference evidence="9 10" key="1">
    <citation type="submission" date="2022-10" db="EMBL/GenBank/DDBJ databases">
        <title>Erythrobacter sp. sf7 Genome sequencing.</title>
        <authorList>
            <person name="Park S."/>
        </authorList>
    </citation>
    <scope>NUCLEOTIDE SEQUENCE [LARGE SCALE GENOMIC DNA]</scope>
    <source>
        <strain evidence="10">sf7</strain>
    </source>
</reference>
<feature type="domain" description="Major facilitator superfamily (MFS) profile" evidence="8">
    <location>
        <begin position="34"/>
        <end position="439"/>
    </location>
</feature>
<feature type="transmembrane region" description="Helical" evidence="7">
    <location>
        <begin position="285"/>
        <end position="305"/>
    </location>
</feature>
<dbReference type="InterPro" id="IPR020846">
    <property type="entry name" value="MFS_dom"/>
</dbReference>
<comment type="caution">
    <text evidence="9">The sequence shown here is derived from an EMBL/GenBank/DDBJ whole genome shotgun (WGS) entry which is preliminary data.</text>
</comment>
<sequence>MTGRTILGHPRGLFTLASTELWERFSYYGMAALLVLYMVQELLLPGHAENVWGMAAFRGALEAVFGPLSAQALASQIYGLYGGLVYFTPMLGGWLADRFFGTRRVVLGGIALMTAGHFAMTFEETFLIALALLIAGSGALKGNIASQVGKLYGRDEEAQRSRGFAIFSTFINMGAFGGPLVSGALAQTYGWHIGFAFAGFLMLIAIAVYVAGRRHLPDDRPRAGAAGPRVPLSQADRRVLWLMLPILVAAMLGHIAYFQSLNVGFVWIADSVDLATPLGKLPVPWFASVDPLAGIAAMPLLLAWWRWQARRGREPDDIAKICIGMMIMAAGLLMFALGALFADGGEASVAWPMLAYICTGIGFLWYWPVTLAFVSRQAPPAVTSLVVSASYVTLFIAGLATGTIGSFYEALSPAPFFLLNAAIPASGAVLLFAAGPVLRRAVAAPPPIVRLTEGQAT</sequence>
<keyword evidence="2" id="KW-0813">Transport</keyword>
<dbReference type="NCBIfam" id="TIGR00924">
    <property type="entry name" value="yjdL_sub1_fam"/>
    <property type="match status" value="1"/>
</dbReference>
<feature type="transmembrane region" description="Helical" evidence="7">
    <location>
        <begin position="164"/>
        <end position="185"/>
    </location>
</feature>
<evidence type="ECO:0000313" key="9">
    <source>
        <dbReference type="EMBL" id="MDC8755731.1"/>
    </source>
</evidence>
<protein>
    <submittedName>
        <fullName evidence="9">Peptide MFS transporter</fullName>
    </submittedName>
</protein>
<evidence type="ECO:0000256" key="4">
    <source>
        <dbReference type="ARBA" id="ARBA00022692"/>
    </source>
</evidence>
<evidence type="ECO:0000256" key="7">
    <source>
        <dbReference type="SAM" id="Phobius"/>
    </source>
</evidence>
<evidence type="ECO:0000313" key="10">
    <source>
        <dbReference type="Proteomes" id="UP001216558"/>
    </source>
</evidence>
<dbReference type="Proteomes" id="UP001216558">
    <property type="component" value="Unassembled WGS sequence"/>
</dbReference>
<dbReference type="InterPro" id="IPR011701">
    <property type="entry name" value="MFS"/>
</dbReference>
<dbReference type="EMBL" id="JAQQXQ010000013">
    <property type="protein sequence ID" value="MDC8755731.1"/>
    <property type="molecule type" value="Genomic_DNA"/>
</dbReference>
<dbReference type="InterPro" id="IPR036259">
    <property type="entry name" value="MFS_trans_sf"/>
</dbReference>
<feature type="transmembrane region" description="Helical" evidence="7">
    <location>
        <begin position="126"/>
        <end position="144"/>
    </location>
</feature>
<evidence type="ECO:0000256" key="3">
    <source>
        <dbReference type="ARBA" id="ARBA00022475"/>
    </source>
</evidence>
<dbReference type="SUPFAM" id="SSF103473">
    <property type="entry name" value="MFS general substrate transporter"/>
    <property type="match status" value="1"/>
</dbReference>
<dbReference type="Pfam" id="PF07690">
    <property type="entry name" value="MFS_1"/>
    <property type="match status" value="1"/>
</dbReference>
<evidence type="ECO:0000256" key="1">
    <source>
        <dbReference type="ARBA" id="ARBA00004651"/>
    </source>
</evidence>
<dbReference type="Gene3D" id="1.20.1250.20">
    <property type="entry name" value="MFS general substrate transporter like domains"/>
    <property type="match status" value="2"/>
</dbReference>
<keyword evidence="10" id="KW-1185">Reference proteome</keyword>
<feature type="transmembrane region" description="Helical" evidence="7">
    <location>
        <begin position="25"/>
        <end position="44"/>
    </location>
</feature>
<dbReference type="InterPro" id="IPR050171">
    <property type="entry name" value="MFS_Transporters"/>
</dbReference>
<keyword evidence="5 7" id="KW-1133">Transmembrane helix</keyword>
<feature type="transmembrane region" description="Helical" evidence="7">
    <location>
        <begin position="353"/>
        <end position="374"/>
    </location>
</feature>
<keyword evidence="4 7" id="KW-0812">Transmembrane</keyword>
<dbReference type="PANTHER" id="PTHR23517:SF15">
    <property type="entry name" value="PROTON-DEPENDENT OLIGOPEPTIDE FAMILY TRANSPORT PROTEIN"/>
    <property type="match status" value="1"/>
</dbReference>
<name>A0ABT5JSJ1_9SPHN</name>
<feature type="transmembrane region" description="Helical" evidence="7">
    <location>
        <begin position="414"/>
        <end position="434"/>
    </location>
</feature>
<feature type="transmembrane region" description="Helical" evidence="7">
    <location>
        <begin position="103"/>
        <end position="120"/>
    </location>
</feature>
<dbReference type="InterPro" id="IPR005279">
    <property type="entry name" value="Dipep/tripep_permease"/>
</dbReference>
<evidence type="ECO:0000259" key="8">
    <source>
        <dbReference type="PROSITE" id="PS50850"/>
    </source>
</evidence>
<dbReference type="RefSeq" id="WP_273678942.1">
    <property type="nucleotide sequence ID" value="NZ_JAQQXQ010000013.1"/>
</dbReference>
<evidence type="ECO:0000256" key="6">
    <source>
        <dbReference type="ARBA" id="ARBA00023136"/>
    </source>
</evidence>
<keyword evidence="3" id="KW-1003">Cell membrane</keyword>
<feature type="transmembrane region" description="Helical" evidence="7">
    <location>
        <begin position="191"/>
        <end position="212"/>
    </location>
</feature>
<organism evidence="9 10">
    <name type="scientific">Erythrobacter fulvus</name>
    <dbReference type="NCBI Taxonomy" id="2987523"/>
    <lineage>
        <taxon>Bacteria</taxon>
        <taxon>Pseudomonadati</taxon>
        <taxon>Pseudomonadota</taxon>
        <taxon>Alphaproteobacteria</taxon>
        <taxon>Sphingomonadales</taxon>
        <taxon>Erythrobacteraceae</taxon>
        <taxon>Erythrobacter/Porphyrobacter group</taxon>
        <taxon>Erythrobacter</taxon>
    </lineage>
</organism>
<feature type="transmembrane region" description="Helical" evidence="7">
    <location>
        <begin position="76"/>
        <end position="96"/>
    </location>
</feature>
<feature type="transmembrane region" description="Helical" evidence="7">
    <location>
        <begin position="239"/>
        <end position="258"/>
    </location>
</feature>
<dbReference type="PROSITE" id="PS50850">
    <property type="entry name" value="MFS"/>
    <property type="match status" value="1"/>
</dbReference>
<evidence type="ECO:0000256" key="5">
    <source>
        <dbReference type="ARBA" id="ARBA00022989"/>
    </source>
</evidence>
<dbReference type="CDD" id="cd17346">
    <property type="entry name" value="MFS_DtpA_like"/>
    <property type="match status" value="1"/>
</dbReference>
<gene>
    <name evidence="9" type="ORF">OIK40_13860</name>
</gene>
<feature type="transmembrane region" description="Helical" evidence="7">
    <location>
        <begin position="386"/>
        <end position="408"/>
    </location>
</feature>
<keyword evidence="6 7" id="KW-0472">Membrane</keyword>
<accession>A0ABT5JSJ1</accession>
<evidence type="ECO:0000256" key="2">
    <source>
        <dbReference type="ARBA" id="ARBA00022448"/>
    </source>
</evidence>